<name>A0A2G5VRH0_9PELO</name>
<feature type="domain" description="F-box" evidence="1">
    <location>
        <begin position="14"/>
        <end position="54"/>
    </location>
</feature>
<dbReference type="PANTHER" id="PTHR21503">
    <property type="entry name" value="F-BOX-CONTAINING HYPOTHETICAL PROTEIN C.ELEGANS"/>
    <property type="match status" value="1"/>
</dbReference>
<proteinExistence type="predicted"/>
<dbReference type="Proteomes" id="UP000230233">
    <property type="component" value="Chromosome I"/>
</dbReference>
<evidence type="ECO:0000259" key="1">
    <source>
        <dbReference type="Pfam" id="PF00646"/>
    </source>
</evidence>
<dbReference type="Pfam" id="PF00646">
    <property type="entry name" value="F-box"/>
    <property type="match status" value="1"/>
</dbReference>
<reference evidence="3" key="1">
    <citation type="submission" date="2017-10" db="EMBL/GenBank/DDBJ databases">
        <title>Rapid genome shrinkage in a self-fertile nematode reveals novel sperm competition proteins.</title>
        <authorList>
            <person name="Yin D."/>
            <person name="Schwarz E.M."/>
            <person name="Thomas C.G."/>
            <person name="Felde R.L."/>
            <person name="Korf I.F."/>
            <person name="Cutter A.D."/>
            <person name="Schartner C.M."/>
            <person name="Ralston E.J."/>
            <person name="Meyer B.J."/>
            <person name="Haag E.S."/>
        </authorList>
    </citation>
    <scope>NUCLEOTIDE SEQUENCE [LARGE SCALE GENOMIC DNA]</scope>
    <source>
        <strain evidence="3">JU1422</strain>
    </source>
</reference>
<dbReference type="InterPro" id="IPR001810">
    <property type="entry name" value="F-box_dom"/>
</dbReference>
<keyword evidence="3" id="KW-1185">Reference proteome</keyword>
<protein>
    <recommendedName>
        <fullName evidence="1">F-box domain-containing protein</fullName>
    </recommendedName>
</protein>
<sequence length="237" mass="28436">MTSPPPNRTGISLFKLPYLVQNEIYANWDLIEIFHFSTLSKRTKSISKSIKKHKLEMHLYPFNDGCQIMLYTRQMGRNQKYWRLRLTGYGMPNKDDDYYQVFMKNSCENFVFLVDHLQDVFEVKIETLQLDIGEEWNEEKMKPFANDNRLYELHGGFDITRADGRIATIGHYGYNLSHEDNPRQQLDTEECVRISRVWNLEQSDEEEEIEEEDDQGYIGWINRYKKEERRHIFMIVL</sequence>
<evidence type="ECO:0000313" key="2">
    <source>
        <dbReference type="EMBL" id="PIC54409.1"/>
    </source>
</evidence>
<dbReference type="AlphaFoldDB" id="A0A2G5VRH0"/>
<dbReference type="EMBL" id="PDUG01000001">
    <property type="protein sequence ID" value="PIC54409.1"/>
    <property type="molecule type" value="Genomic_DNA"/>
</dbReference>
<dbReference type="PANTHER" id="PTHR21503:SF8">
    <property type="entry name" value="F-BOX ASSOCIATED DOMAIN-CONTAINING PROTEIN-RELATED"/>
    <property type="match status" value="1"/>
</dbReference>
<evidence type="ECO:0000313" key="3">
    <source>
        <dbReference type="Proteomes" id="UP000230233"/>
    </source>
</evidence>
<accession>A0A2G5VRH0</accession>
<gene>
    <name evidence="2" type="primary">Cnig_chr_I.g3673</name>
    <name evidence="2" type="ORF">B9Z55_003673</name>
</gene>
<comment type="caution">
    <text evidence="2">The sequence shown here is derived from an EMBL/GenBank/DDBJ whole genome shotgun (WGS) entry which is preliminary data.</text>
</comment>
<organism evidence="2 3">
    <name type="scientific">Caenorhabditis nigoni</name>
    <dbReference type="NCBI Taxonomy" id="1611254"/>
    <lineage>
        <taxon>Eukaryota</taxon>
        <taxon>Metazoa</taxon>
        <taxon>Ecdysozoa</taxon>
        <taxon>Nematoda</taxon>
        <taxon>Chromadorea</taxon>
        <taxon>Rhabditida</taxon>
        <taxon>Rhabditina</taxon>
        <taxon>Rhabditomorpha</taxon>
        <taxon>Rhabditoidea</taxon>
        <taxon>Rhabditidae</taxon>
        <taxon>Peloderinae</taxon>
        <taxon>Caenorhabditis</taxon>
    </lineage>
</organism>